<dbReference type="EMBL" id="SMAJ01000009">
    <property type="protein sequence ID" value="TCT05782.1"/>
    <property type="molecule type" value="Genomic_DNA"/>
</dbReference>
<dbReference type="SUPFAM" id="SSF117856">
    <property type="entry name" value="AF0104/ALDC/Ptd012-like"/>
    <property type="match status" value="1"/>
</dbReference>
<accession>A0A4R3LYP5</accession>
<protein>
    <recommendedName>
        <fullName evidence="3">PPC domain-containing protein</fullName>
    </recommendedName>
</protein>
<sequence length="183" mass="19884">MTIEAERVQLLKHAGPVSPVRRDVLAGRDQKTYRIPLCRGETLYASVVHSLKALKIKTAALSIKTLRLDSLRYCMTREGTGDEPLAAYSPPRTLSEPSLLIGSGATVGADQQGGYFIHCHGFVVTPAGDMIGGHFLTEDCLIGEDGVAYLHALDFLNLVIGVDPEVKTTVFQPTYREAHHAPD</sequence>
<dbReference type="Proteomes" id="UP000295525">
    <property type="component" value="Unassembled WGS sequence"/>
</dbReference>
<proteinExistence type="predicted"/>
<dbReference type="OrthoDB" id="8720942at2"/>
<keyword evidence="2" id="KW-1185">Reference proteome</keyword>
<gene>
    <name evidence="1" type="ORF">EDC26_10970</name>
</gene>
<comment type="caution">
    <text evidence="1">The sequence shown here is derived from an EMBL/GenBank/DDBJ whole genome shotgun (WGS) entry which is preliminary data.</text>
</comment>
<name>A0A4R3LYP5_9BURK</name>
<dbReference type="RefSeq" id="WP_132583161.1">
    <property type="nucleotide sequence ID" value="NZ_SMAJ01000009.1"/>
</dbReference>
<reference evidence="1 2" key="1">
    <citation type="submission" date="2019-03" db="EMBL/GenBank/DDBJ databases">
        <title>Genomic Encyclopedia of Type Strains, Phase IV (KMG-IV): sequencing the most valuable type-strain genomes for metagenomic binning, comparative biology and taxonomic classification.</title>
        <authorList>
            <person name="Goeker M."/>
        </authorList>
    </citation>
    <scope>NUCLEOTIDE SEQUENCE [LARGE SCALE GENOMIC DNA]</scope>
    <source>
        <strain evidence="1 2">DSM 24591</strain>
    </source>
</reference>
<evidence type="ECO:0000313" key="2">
    <source>
        <dbReference type="Proteomes" id="UP000295525"/>
    </source>
</evidence>
<dbReference type="Gene3D" id="3.30.1330.80">
    <property type="entry name" value="Hypothetical protein, similar to alpha- acetolactate decarboxylase, domain 2"/>
    <property type="match status" value="1"/>
</dbReference>
<evidence type="ECO:0008006" key="3">
    <source>
        <dbReference type="Google" id="ProtNLM"/>
    </source>
</evidence>
<dbReference type="AlphaFoldDB" id="A0A4R3LYP5"/>
<evidence type="ECO:0000313" key="1">
    <source>
        <dbReference type="EMBL" id="TCT05782.1"/>
    </source>
</evidence>
<organism evidence="1 2">
    <name type="scientific">Paralcaligenes ureilyticus</name>
    <dbReference type="NCBI Taxonomy" id="627131"/>
    <lineage>
        <taxon>Bacteria</taxon>
        <taxon>Pseudomonadati</taxon>
        <taxon>Pseudomonadota</taxon>
        <taxon>Betaproteobacteria</taxon>
        <taxon>Burkholderiales</taxon>
        <taxon>Alcaligenaceae</taxon>
        <taxon>Paralcaligenes</taxon>
    </lineage>
</organism>